<accession>A0ABU4IGH9</accession>
<keyword evidence="3" id="KW-1185">Reference proteome</keyword>
<organism evidence="2 3">
    <name type="scientific">Vibrio plantisponsor</name>
    <dbReference type="NCBI Taxonomy" id="664643"/>
    <lineage>
        <taxon>Bacteria</taxon>
        <taxon>Pseudomonadati</taxon>
        <taxon>Pseudomonadota</taxon>
        <taxon>Gammaproteobacteria</taxon>
        <taxon>Vibrionales</taxon>
        <taxon>Vibrionaceae</taxon>
        <taxon>Vibrio</taxon>
    </lineage>
</organism>
<evidence type="ECO:0000313" key="2">
    <source>
        <dbReference type="EMBL" id="MDW6017485.1"/>
    </source>
</evidence>
<proteinExistence type="predicted"/>
<sequence length="278" mass="32492">MEETLHFHQWIKQQEHRTIYAIVDPYSEECPLNAFYDCDGLDAAPLLTLEQLTNPEDGPWLLPTNEQFLLWWEQNTHSHCGILISTDQPVQTFRRHFASLYQAILLGELVFLPFYRPEYLFSLLLKLHPDERDTLLSGNSVLLRSNECWHGYISNTLTLQQEKNTPWWRIKEHHLDNNPNVPLLAHNVESWLWQYQPNLMIKLLEDSPASFSEVFSNHFYTTSKPTPLAEKVVTAALKTLFSNAVTQHPEVHHIIDSLKDEELLFALRKTFNQIQGYA</sequence>
<name>A0ABU4IGH9_9VIBR</name>
<dbReference type="RefSeq" id="WP_171138925.1">
    <property type="nucleotide sequence ID" value="NZ_AP024893.1"/>
</dbReference>
<dbReference type="EMBL" id="JAWRCN010000001">
    <property type="protein sequence ID" value="MDW6017485.1"/>
    <property type="molecule type" value="Genomic_DNA"/>
</dbReference>
<comment type="caution">
    <text evidence="2">The sequence shown here is derived from an EMBL/GenBank/DDBJ whole genome shotgun (WGS) entry which is preliminary data.</text>
</comment>
<dbReference type="Pfam" id="PF13503">
    <property type="entry name" value="DUF4123"/>
    <property type="match status" value="1"/>
</dbReference>
<evidence type="ECO:0000259" key="1">
    <source>
        <dbReference type="Pfam" id="PF13503"/>
    </source>
</evidence>
<gene>
    <name evidence="2" type="ORF">SBW85_06790</name>
</gene>
<evidence type="ECO:0000313" key="3">
    <source>
        <dbReference type="Proteomes" id="UP001272325"/>
    </source>
</evidence>
<feature type="domain" description="DUF4123" evidence="1">
    <location>
        <begin position="19"/>
        <end position="133"/>
    </location>
</feature>
<reference evidence="2 3" key="1">
    <citation type="submission" date="2023-11" db="EMBL/GenBank/DDBJ databases">
        <title>Plant-associative lifestyle of Vibrio porteresiae and its evolutionary dynamics.</title>
        <authorList>
            <person name="Rameshkumar N."/>
            <person name="Kirti K."/>
        </authorList>
    </citation>
    <scope>NUCLEOTIDE SEQUENCE [LARGE SCALE GENOMIC DNA]</scope>
    <source>
        <strain evidence="2 3">MSSRF60</strain>
    </source>
</reference>
<dbReference type="Proteomes" id="UP001272325">
    <property type="component" value="Unassembled WGS sequence"/>
</dbReference>
<protein>
    <submittedName>
        <fullName evidence="2">DUF4123 domain-containing protein</fullName>
    </submittedName>
</protein>
<dbReference type="InterPro" id="IPR025391">
    <property type="entry name" value="DUF4123"/>
</dbReference>